<dbReference type="AlphaFoldDB" id="A0A3S1A264"/>
<protein>
    <submittedName>
        <fullName evidence="2">Uncharacterized protein</fullName>
    </submittedName>
</protein>
<organism evidence="2 3">
    <name type="scientific">Elysia chlorotica</name>
    <name type="common">Eastern emerald elysia</name>
    <name type="synonym">Sea slug</name>
    <dbReference type="NCBI Taxonomy" id="188477"/>
    <lineage>
        <taxon>Eukaryota</taxon>
        <taxon>Metazoa</taxon>
        <taxon>Spiralia</taxon>
        <taxon>Lophotrochozoa</taxon>
        <taxon>Mollusca</taxon>
        <taxon>Gastropoda</taxon>
        <taxon>Heterobranchia</taxon>
        <taxon>Euthyneura</taxon>
        <taxon>Panpulmonata</taxon>
        <taxon>Sacoglossa</taxon>
        <taxon>Placobranchoidea</taxon>
        <taxon>Plakobranchidae</taxon>
        <taxon>Elysia</taxon>
    </lineage>
</organism>
<dbReference type="GO" id="GO:0043171">
    <property type="term" value="P:peptide catabolic process"/>
    <property type="evidence" value="ECO:0007669"/>
    <property type="project" value="TreeGrafter"/>
</dbReference>
<name>A0A3S1A264_ELYCH</name>
<dbReference type="Gene3D" id="3.30.830.10">
    <property type="entry name" value="Metalloenzyme, LuxS/M16 peptidase-like"/>
    <property type="match status" value="1"/>
</dbReference>
<comment type="caution">
    <text evidence="2">The sequence shown here is derived from an EMBL/GenBank/DDBJ whole genome shotgun (WGS) entry which is preliminary data.</text>
</comment>
<dbReference type="GO" id="GO:0004222">
    <property type="term" value="F:metalloendopeptidase activity"/>
    <property type="evidence" value="ECO:0007669"/>
    <property type="project" value="TreeGrafter"/>
</dbReference>
<evidence type="ECO:0000313" key="3">
    <source>
        <dbReference type="Proteomes" id="UP000271974"/>
    </source>
</evidence>
<gene>
    <name evidence="2" type="ORF">EGW08_003579</name>
</gene>
<evidence type="ECO:0000313" key="2">
    <source>
        <dbReference type="EMBL" id="RUS88684.1"/>
    </source>
</evidence>
<dbReference type="EMBL" id="RQTK01000076">
    <property type="protein sequence ID" value="RUS88684.1"/>
    <property type="molecule type" value="Genomic_DNA"/>
</dbReference>
<proteinExistence type="predicted"/>
<dbReference type="PANTHER" id="PTHR43690">
    <property type="entry name" value="NARDILYSIN"/>
    <property type="match status" value="1"/>
</dbReference>
<dbReference type="GO" id="GO:0046872">
    <property type="term" value="F:metal ion binding"/>
    <property type="evidence" value="ECO:0007669"/>
    <property type="project" value="UniProtKB-KW"/>
</dbReference>
<dbReference type="InterPro" id="IPR050626">
    <property type="entry name" value="Peptidase_M16"/>
</dbReference>
<dbReference type="GO" id="GO:0005829">
    <property type="term" value="C:cytosol"/>
    <property type="evidence" value="ECO:0007669"/>
    <property type="project" value="TreeGrafter"/>
</dbReference>
<dbReference type="PANTHER" id="PTHR43690:SF18">
    <property type="entry name" value="INSULIN-DEGRADING ENZYME-RELATED"/>
    <property type="match status" value="1"/>
</dbReference>
<dbReference type="GO" id="GO:0005739">
    <property type="term" value="C:mitochondrion"/>
    <property type="evidence" value="ECO:0007669"/>
    <property type="project" value="TreeGrafter"/>
</dbReference>
<sequence>MSDEEFSKHVSALCTKRLEKPKKLVQQNYKYWTEIITNYYNFDRDSIEVAFLKTITKEDLYKFYKEKIALGAPQRHKLSVHVISGVAQGSLRSADNGESSTVDGSTEKDGFMQAPVLPVPTIVTDVMEFKRDLGLYPLPKPFIDVTKTKAKL</sequence>
<dbReference type="InterPro" id="IPR011249">
    <property type="entry name" value="Metalloenz_LuxS/M16"/>
</dbReference>
<dbReference type="SUPFAM" id="SSF63411">
    <property type="entry name" value="LuxS/MPP-like metallohydrolase"/>
    <property type="match status" value="1"/>
</dbReference>
<dbReference type="STRING" id="188477.A0A3S1A264"/>
<keyword evidence="3" id="KW-1185">Reference proteome</keyword>
<dbReference type="GO" id="GO:0051603">
    <property type="term" value="P:proteolysis involved in protein catabolic process"/>
    <property type="evidence" value="ECO:0007669"/>
    <property type="project" value="TreeGrafter"/>
</dbReference>
<reference evidence="2 3" key="1">
    <citation type="submission" date="2019-01" db="EMBL/GenBank/DDBJ databases">
        <title>A draft genome assembly of the solar-powered sea slug Elysia chlorotica.</title>
        <authorList>
            <person name="Cai H."/>
            <person name="Li Q."/>
            <person name="Fang X."/>
            <person name="Li J."/>
            <person name="Curtis N.E."/>
            <person name="Altenburger A."/>
            <person name="Shibata T."/>
            <person name="Feng M."/>
            <person name="Maeda T."/>
            <person name="Schwartz J.A."/>
            <person name="Shigenobu S."/>
            <person name="Lundholm N."/>
            <person name="Nishiyama T."/>
            <person name="Yang H."/>
            <person name="Hasebe M."/>
            <person name="Li S."/>
            <person name="Pierce S.K."/>
            <person name="Wang J."/>
        </authorList>
    </citation>
    <scope>NUCLEOTIDE SEQUENCE [LARGE SCALE GENOMIC DNA]</scope>
    <source>
        <strain evidence="2">EC2010</strain>
        <tissue evidence="2">Whole organism of an adult</tissue>
    </source>
</reference>
<dbReference type="OrthoDB" id="952271at2759"/>
<evidence type="ECO:0000256" key="1">
    <source>
        <dbReference type="ARBA" id="ARBA00022723"/>
    </source>
</evidence>
<dbReference type="Proteomes" id="UP000271974">
    <property type="component" value="Unassembled WGS sequence"/>
</dbReference>
<accession>A0A3S1A264</accession>
<keyword evidence="1" id="KW-0479">Metal-binding</keyword>